<reference evidence="2" key="1">
    <citation type="submission" date="2019-05" db="EMBL/GenBank/DDBJ databases">
        <title>Another draft genome of Portunus trituberculatus and its Hox gene families provides insights of decapod evolution.</title>
        <authorList>
            <person name="Jeong J.-H."/>
            <person name="Song I."/>
            <person name="Kim S."/>
            <person name="Choi T."/>
            <person name="Kim D."/>
            <person name="Ryu S."/>
            <person name="Kim W."/>
        </authorList>
    </citation>
    <scope>NUCLEOTIDE SEQUENCE [LARGE SCALE GENOMIC DNA]</scope>
    <source>
        <tissue evidence="2">Muscle</tissue>
    </source>
</reference>
<gene>
    <name evidence="2" type="ORF">E2C01_005217</name>
</gene>
<name>A0A5B7CSS2_PORTR</name>
<comment type="caution">
    <text evidence="2">The sequence shown here is derived from an EMBL/GenBank/DDBJ whole genome shotgun (WGS) entry which is preliminary data.</text>
</comment>
<sequence length="62" mass="6931">MGREFSPHARVTHRPNWNNGVGWLLRGSDKTRVEHTNAASRAGRSKFDFRPHGECGGATTRV</sequence>
<evidence type="ECO:0000256" key="1">
    <source>
        <dbReference type="SAM" id="MobiDB-lite"/>
    </source>
</evidence>
<proteinExistence type="predicted"/>
<dbReference type="Proteomes" id="UP000324222">
    <property type="component" value="Unassembled WGS sequence"/>
</dbReference>
<keyword evidence="3" id="KW-1185">Reference proteome</keyword>
<dbReference type="AlphaFoldDB" id="A0A5B7CSS2"/>
<protein>
    <submittedName>
        <fullName evidence="2">Uncharacterized protein</fullName>
    </submittedName>
</protein>
<dbReference type="EMBL" id="VSRR010000220">
    <property type="protein sequence ID" value="MPC12519.1"/>
    <property type="molecule type" value="Genomic_DNA"/>
</dbReference>
<feature type="region of interest" description="Disordered" evidence="1">
    <location>
        <begin position="37"/>
        <end position="62"/>
    </location>
</feature>
<accession>A0A5B7CSS2</accession>
<organism evidence="2 3">
    <name type="scientific">Portunus trituberculatus</name>
    <name type="common">Swimming crab</name>
    <name type="synonym">Neptunus trituberculatus</name>
    <dbReference type="NCBI Taxonomy" id="210409"/>
    <lineage>
        <taxon>Eukaryota</taxon>
        <taxon>Metazoa</taxon>
        <taxon>Ecdysozoa</taxon>
        <taxon>Arthropoda</taxon>
        <taxon>Crustacea</taxon>
        <taxon>Multicrustacea</taxon>
        <taxon>Malacostraca</taxon>
        <taxon>Eumalacostraca</taxon>
        <taxon>Eucarida</taxon>
        <taxon>Decapoda</taxon>
        <taxon>Pleocyemata</taxon>
        <taxon>Brachyura</taxon>
        <taxon>Eubrachyura</taxon>
        <taxon>Portunoidea</taxon>
        <taxon>Portunidae</taxon>
        <taxon>Portuninae</taxon>
        <taxon>Portunus</taxon>
    </lineage>
</organism>
<evidence type="ECO:0000313" key="2">
    <source>
        <dbReference type="EMBL" id="MPC12519.1"/>
    </source>
</evidence>
<evidence type="ECO:0000313" key="3">
    <source>
        <dbReference type="Proteomes" id="UP000324222"/>
    </source>
</evidence>